<comment type="caution">
    <text evidence="1">The sequence shown here is derived from an EMBL/GenBank/DDBJ whole genome shotgun (WGS) entry which is preliminary data.</text>
</comment>
<evidence type="ECO:0000313" key="1">
    <source>
        <dbReference type="EMBL" id="GAA5189558.1"/>
    </source>
</evidence>
<gene>
    <name evidence="1" type="ORF">GCM10023346_04440</name>
</gene>
<dbReference type="EMBL" id="BAABKK010000003">
    <property type="protein sequence ID" value="GAA5189558.1"/>
    <property type="molecule type" value="Genomic_DNA"/>
</dbReference>
<dbReference type="RefSeq" id="WP_345447626.1">
    <property type="nucleotide sequence ID" value="NZ_BAABKK010000003.1"/>
</dbReference>
<organism evidence="1 2">
    <name type="scientific">Arthrobacter gyeryongensis</name>
    <dbReference type="NCBI Taxonomy" id="1650592"/>
    <lineage>
        <taxon>Bacteria</taxon>
        <taxon>Bacillati</taxon>
        <taxon>Actinomycetota</taxon>
        <taxon>Actinomycetes</taxon>
        <taxon>Micrococcales</taxon>
        <taxon>Micrococcaceae</taxon>
        <taxon>Arthrobacter</taxon>
    </lineage>
</organism>
<name>A0ABP9S1P6_9MICC</name>
<dbReference type="Proteomes" id="UP001500200">
    <property type="component" value="Unassembled WGS sequence"/>
</dbReference>
<keyword evidence="2" id="KW-1185">Reference proteome</keyword>
<sequence length="118" mass="12998">MVVAALSEPGLGGDLHSFASEKARIHEDEDSLDIRTGSNWQYRLWGNLFSWGRRNIPVAITVRVRTAEQGTEIEAHAFDTFGIRLTDQAFFGAEETFEDRLSELLAMAASAAKASPEA</sequence>
<accession>A0ABP9S1P6</accession>
<proteinExistence type="predicted"/>
<reference evidence="2" key="1">
    <citation type="journal article" date="2019" name="Int. J. Syst. Evol. Microbiol.">
        <title>The Global Catalogue of Microorganisms (GCM) 10K type strain sequencing project: providing services to taxonomists for standard genome sequencing and annotation.</title>
        <authorList>
            <consortium name="The Broad Institute Genomics Platform"/>
            <consortium name="The Broad Institute Genome Sequencing Center for Infectious Disease"/>
            <person name="Wu L."/>
            <person name="Ma J."/>
        </authorList>
    </citation>
    <scope>NUCLEOTIDE SEQUENCE [LARGE SCALE GENOMIC DNA]</scope>
    <source>
        <strain evidence="2">JCM 18514</strain>
    </source>
</reference>
<evidence type="ECO:0000313" key="2">
    <source>
        <dbReference type="Proteomes" id="UP001500200"/>
    </source>
</evidence>
<protein>
    <submittedName>
        <fullName evidence="1">Uncharacterized protein</fullName>
    </submittedName>
</protein>